<dbReference type="InterPro" id="IPR003010">
    <property type="entry name" value="C-N_Hydrolase"/>
</dbReference>
<dbReference type="PANTHER" id="PTHR38686">
    <property type="entry name" value="APOLIPOPROTEIN N-ACYLTRANSFERASE"/>
    <property type="match status" value="1"/>
</dbReference>
<dbReference type="Proteomes" id="UP000006253">
    <property type="component" value="Unassembled WGS sequence"/>
</dbReference>
<feature type="transmembrane region" description="Helical" evidence="9">
    <location>
        <begin position="156"/>
        <end position="177"/>
    </location>
</feature>
<dbReference type="CDD" id="cd07571">
    <property type="entry name" value="ALP_N-acyl_transferase"/>
    <property type="match status" value="1"/>
</dbReference>
<evidence type="ECO:0000259" key="10">
    <source>
        <dbReference type="PROSITE" id="PS50263"/>
    </source>
</evidence>
<keyword evidence="8 9" id="KW-0012">Acyltransferase</keyword>
<comment type="similarity">
    <text evidence="2 9">Belongs to the CN hydrolase family. Apolipoprotein N-acyltransferase subfamily.</text>
</comment>
<comment type="catalytic activity">
    <reaction evidence="9">
        <text>N-terminal S-1,2-diacyl-sn-glyceryl-L-cysteinyl-[lipoprotein] + a glycerophospholipid = N-acyl-S-1,2-diacyl-sn-glyceryl-L-cysteinyl-[lipoprotein] + a 2-acyl-sn-glycero-3-phospholipid + H(+)</text>
        <dbReference type="Rhea" id="RHEA:48228"/>
        <dbReference type="Rhea" id="RHEA-COMP:14681"/>
        <dbReference type="Rhea" id="RHEA-COMP:14684"/>
        <dbReference type="ChEBI" id="CHEBI:15378"/>
        <dbReference type="ChEBI" id="CHEBI:136912"/>
        <dbReference type="ChEBI" id="CHEBI:140656"/>
        <dbReference type="ChEBI" id="CHEBI:140657"/>
        <dbReference type="ChEBI" id="CHEBI:140660"/>
        <dbReference type="EC" id="2.3.1.269"/>
    </reaction>
</comment>
<dbReference type="HAMAP" id="MF_01148">
    <property type="entry name" value="Lnt"/>
    <property type="match status" value="1"/>
</dbReference>
<evidence type="ECO:0000256" key="3">
    <source>
        <dbReference type="ARBA" id="ARBA00022475"/>
    </source>
</evidence>
<dbReference type="InterPro" id="IPR045378">
    <property type="entry name" value="LNT_N"/>
</dbReference>
<feature type="transmembrane region" description="Helical" evidence="9">
    <location>
        <begin position="31"/>
        <end position="47"/>
    </location>
</feature>
<evidence type="ECO:0000256" key="7">
    <source>
        <dbReference type="ARBA" id="ARBA00023136"/>
    </source>
</evidence>
<dbReference type="Pfam" id="PF00795">
    <property type="entry name" value="CN_hydrolase"/>
    <property type="match status" value="1"/>
</dbReference>
<keyword evidence="6 9" id="KW-1133">Transmembrane helix</keyword>
<evidence type="ECO:0000256" key="5">
    <source>
        <dbReference type="ARBA" id="ARBA00022692"/>
    </source>
</evidence>
<gene>
    <name evidence="9" type="primary">lnt</name>
    <name evidence="11" type="ORF">LEP1GSC081_2320</name>
</gene>
<dbReference type="InterPro" id="IPR004563">
    <property type="entry name" value="Apolipo_AcylTrfase"/>
</dbReference>
<comment type="caution">
    <text evidence="11">The sequence shown here is derived from an EMBL/GenBank/DDBJ whole genome shotgun (WGS) entry which is preliminary data.</text>
</comment>
<sequence length="657" mass="76184">MLGECYFESLSLAFKMASGILNFYRSKVKCSVLFYMVLSVVGLFNSIESKRQFLLTSISKIKINVLFMDTLHHRFQQFQKTIWFNIFCYLWTGIFSFLAFAPVSLTHFVWIAPFGFFWLSLKYHGRYKKLFFHGLIVGVVFYAISFHWIIHMAITFGNFPYVVAILILLFAGLLFGLKFPIFMMSFSFLSGKIGRHSVWVAGFCGLLSELIGPQLFPWYWGNLAAGNIILAQNAEITGVYGISFLVFIVSYTLFQSNPWHWKEIIHSKEKRKQYFRFVTLPALLLLTFIVSGVFLFKKWENVKPVKSLNVLVVQPDAPLSFRDGREVKESIEALMARIEKLTDEGVVRMGKKPDLIVLPEAGVPFFSAHKTEITTKVRRMYWDRFDSLMFLLANRYKANVFFNEIDAGFKGAPSPRNLRYYNNNVLYDPNGDRRDSYQKKFLLMFGEYMPFDFLYELSQQTGRFEPGLTHNLIRYYTPIDKNKSPKGLHLNWRDTENLGHEAVRSYYETAKTEVSEAGKFLPLICYEVILPEFVREFRTAGNPEFIVNLTNDKWYGTTTESDQHMELGRLRSIELRRWMVRSTNSGISANIDHLGRFVGDKKTGLMTAEALFETVDVIDSPPTFYTQYGNLIPWLMLFLTGIYYLNLLIGIRRGKSS</sequence>
<keyword evidence="11" id="KW-0449">Lipoprotein</keyword>
<dbReference type="Pfam" id="PF20154">
    <property type="entry name" value="LNT_N"/>
    <property type="match status" value="1"/>
</dbReference>
<evidence type="ECO:0000256" key="4">
    <source>
        <dbReference type="ARBA" id="ARBA00022679"/>
    </source>
</evidence>
<dbReference type="Gene3D" id="3.60.110.10">
    <property type="entry name" value="Carbon-nitrogen hydrolase"/>
    <property type="match status" value="1"/>
</dbReference>
<accession>A0A0E2B8V9</accession>
<dbReference type="UniPathway" id="UPA00666"/>
<evidence type="ECO:0000313" key="11">
    <source>
        <dbReference type="EMBL" id="EKO17323.1"/>
    </source>
</evidence>
<evidence type="ECO:0000256" key="6">
    <source>
        <dbReference type="ARBA" id="ARBA00022989"/>
    </source>
</evidence>
<reference evidence="11 12" key="1">
    <citation type="submission" date="2012-10" db="EMBL/GenBank/DDBJ databases">
        <authorList>
            <person name="Harkins D.M."/>
            <person name="Durkin A.S."/>
            <person name="Brinkac L.M."/>
            <person name="Selengut J.D."/>
            <person name="Sanka R."/>
            <person name="DePew J."/>
            <person name="Purushe J."/>
            <person name="Peacock S.J."/>
            <person name="Thaipadungpanit J."/>
            <person name="Wuthiekanun V.W."/>
            <person name="Day N.P."/>
            <person name="Vinetz J.M."/>
            <person name="Sutton G.G."/>
            <person name="Nelson W.C."/>
            <person name="Fouts D.E."/>
        </authorList>
    </citation>
    <scope>NUCLEOTIDE SEQUENCE [LARGE SCALE GENOMIC DNA]</scope>
    <source>
        <strain evidence="11 12">H1</strain>
    </source>
</reference>
<name>A0A0E2B8V9_9LEPT</name>
<dbReference type="InterPro" id="IPR036526">
    <property type="entry name" value="C-N_Hydrolase_sf"/>
</dbReference>
<evidence type="ECO:0000256" key="9">
    <source>
        <dbReference type="HAMAP-Rule" id="MF_01148"/>
    </source>
</evidence>
<feature type="transmembrane region" description="Helical" evidence="9">
    <location>
        <begin position="107"/>
        <end position="123"/>
    </location>
</feature>
<comment type="pathway">
    <text evidence="9">Protein modification; lipoprotein biosynthesis (N-acyl transfer).</text>
</comment>
<dbReference type="GO" id="GO:0042158">
    <property type="term" value="P:lipoprotein biosynthetic process"/>
    <property type="evidence" value="ECO:0007669"/>
    <property type="project" value="UniProtKB-UniRule"/>
</dbReference>
<keyword evidence="3 9" id="KW-1003">Cell membrane</keyword>
<feature type="transmembrane region" description="Helical" evidence="9">
    <location>
        <begin position="198"/>
        <end position="216"/>
    </location>
</feature>
<protein>
    <recommendedName>
        <fullName evidence="9">Apolipoprotein N-acyltransferase</fullName>
        <shortName evidence="9">ALP N-acyltransferase</shortName>
        <ecNumber evidence="9">2.3.1.269</ecNumber>
    </recommendedName>
</protein>
<feature type="transmembrane region" description="Helical" evidence="9">
    <location>
        <begin position="236"/>
        <end position="254"/>
    </location>
</feature>
<dbReference type="PANTHER" id="PTHR38686:SF1">
    <property type="entry name" value="APOLIPOPROTEIN N-ACYLTRANSFERASE"/>
    <property type="match status" value="1"/>
</dbReference>
<keyword evidence="7 9" id="KW-0472">Membrane</keyword>
<dbReference type="EC" id="2.3.1.269" evidence="9"/>
<feature type="domain" description="CN hydrolase" evidence="10">
    <location>
        <begin position="308"/>
        <end position="617"/>
    </location>
</feature>
<feature type="transmembrane region" description="Helical" evidence="9">
    <location>
        <begin position="83"/>
        <end position="101"/>
    </location>
</feature>
<dbReference type="SUPFAM" id="SSF56317">
    <property type="entry name" value="Carbon-nitrogen hydrolase"/>
    <property type="match status" value="1"/>
</dbReference>
<dbReference type="GO" id="GO:0016410">
    <property type="term" value="F:N-acyltransferase activity"/>
    <property type="evidence" value="ECO:0007669"/>
    <property type="project" value="UniProtKB-UniRule"/>
</dbReference>
<evidence type="ECO:0000256" key="2">
    <source>
        <dbReference type="ARBA" id="ARBA00010065"/>
    </source>
</evidence>
<evidence type="ECO:0000313" key="12">
    <source>
        <dbReference type="Proteomes" id="UP000006253"/>
    </source>
</evidence>
<evidence type="ECO:0000256" key="8">
    <source>
        <dbReference type="ARBA" id="ARBA00023315"/>
    </source>
</evidence>
<keyword evidence="4 9" id="KW-0808">Transferase</keyword>
<evidence type="ECO:0000256" key="1">
    <source>
        <dbReference type="ARBA" id="ARBA00004651"/>
    </source>
</evidence>
<comment type="subcellular location">
    <subcellularLocation>
        <location evidence="1 9">Cell membrane</location>
        <topology evidence="1 9">Multi-pass membrane protein</topology>
    </subcellularLocation>
</comment>
<comment type="caution">
    <text evidence="9">Lacks conserved residue(s) required for the propagation of feature annotation.</text>
</comment>
<dbReference type="EMBL" id="AHMY02000011">
    <property type="protein sequence ID" value="EKO17323.1"/>
    <property type="molecule type" value="Genomic_DNA"/>
</dbReference>
<dbReference type="PROSITE" id="PS50263">
    <property type="entry name" value="CN_HYDROLASE"/>
    <property type="match status" value="1"/>
</dbReference>
<organism evidence="11 12">
    <name type="scientific">Leptospira kirschneri str. H1</name>
    <dbReference type="NCBI Taxonomy" id="1049966"/>
    <lineage>
        <taxon>Bacteria</taxon>
        <taxon>Pseudomonadati</taxon>
        <taxon>Spirochaetota</taxon>
        <taxon>Spirochaetia</taxon>
        <taxon>Leptospirales</taxon>
        <taxon>Leptospiraceae</taxon>
        <taxon>Leptospira</taxon>
    </lineage>
</organism>
<comment type="function">
    <text evidence="9">Catalyzes the phospholipid dependent N-acylation of the N-terminal cysteine of apolipoprotein, the last step in lipoprotein maturation.</text>
</comment>
<feature type="transmembrane region" description="Helical" evidence="9">
    <location>
        <begin position="631"/>
        <end position="651"/>
    </location>
</feature>
<dbReference type="AlphaFoldDB" id="A0A0E2B8V9"/>
<keyword evidence="5 9" id="KW-0812">Transmembrane</keyword>
<feature type="transmembrane region" description="Helical" evidence="9">
    <location>
        <begin position="130"/>
        <end position="150"/>
    </location>
</feature>
<feature type="transmembrane region" description="Helical" evidence="9">
    <location>
        <begin position="274"/>
        <end position="296"/>
    </location>
</feature>
<dbReference type="GO" id="GO:0005886">
    <property type="term" value="C:plasma membrane"/>
    <property type="evidence" value="ECO:0007669"/>
    <property type="project" value="UniProtKB-SubCell"/>
</dbReference>
<proteinExistence type="inferred from homology"/>